<dbReference type="AlphaFoldDB" id="A0A2M6WHT8"/>
<organism evidence="1 2">
    <name type="scientific">Candidatus Harrisonbacteria bacterium CG10_big_fil_rev_8_21_14_0_10_42_17</name>
    <dbReference type="NCBI Taxonomy" id="1974584"/>
    <lineage>
        <taxon>Bacteria</taxon>
        <taxon>Candidatus Harrisoniibacteriota</taxon>
    </lineage>
</organism>
<accession>A0A2M6WHT8</accession>
<comment type="caution">
    <text evidence="1">The sequence shown here is derived from an EMBL/GenBank/DDBJ whole genome shotgun (WGS) entry which is preliminary data.</text>
</comment>
<protein>
    <submittedName>
        <fullName evidence="1">Uncharacterized protein</fullName>
    </submittedName>
</protein>
<gene>
    <name evidence="1" type="ORF">COU08_02590</name>
</gene>
<name>A0A2M6WHT8_9BACT</name>
<proteinExistence type="predicted"/>
<dbReference type="Proteomes" id="UP000228635">
    <property type="component" value="Unassembled WGS sequence"/>
</dbReference>
<dbReference type="EMBL" id="PFBA01000024">
    <property type="protein sequence ID" value="PIT92368.1"/>
    <property type="molecule type" value="Genomic_DNA"/>
</dbReference>
<evidence type="ECO:0000313" key="1">
    <source>
        <dbReference type="EMBL" id="PIT92368.1"/>
    </source>
</evidence>
<sequence>MLGLKNFVEKKRALLESGEVIQVIEIADTYIAVVSAKANSEKKKIIILDEKREENNIDNIEETFQKTVALMKEVDCEDGITIAINLDAKLANTIHSSVSVVRPHPNEEINESDLRNVVSEAMWRAYDRERPRAAEKLDANELDIVLADARVKNILLDDHRVSSPLGFKARKVKLELVQTFTTRNIFEKIKELIPFEQERCVEEIGSVMTEILKRTTSEQEYLVAILMNKRTDIFIMKKGKGAYLDSFHWGRTNLIGSIMKNLSLSKSVAERLYHIVLDKEASRGFLTKFEKLITAELQIMINGLVAHAGKAESRLMFVYPFFELPEIVWTDRFKKRFPEKATLRQISTKTAKDELGLEINDKNSNNKRQLFSVIASIAGCIDGTKNEAVARIVKRNVHWLISAKGKKKSLDM</sequence>
<reference evidence="2" key="1">
    <citation type="submission" date="2017-09" db="EMBL/GenBank/DDBJ databases">
        <title>Depth-based differentiation of microbial function through sediment-hosted aquifers and enrichment of novel symbionts in the deep terrestrial subsurface.</title>
        <authorList>
            <person name="Probst A.J."/>
            <person name="Ladd B."/>
            <person name="Jarett J.K."/>
            <person name="Geller-Mcgrath D.E."/>
            <person name="Sieber C.M.K."/>
            <person name="Emerson J.B."/>
            <person name="Anantharaman K."/>
            <person name="Thomas B.C."/>
            <person name="Malmstrom R."/>
            <person name="Stieglmeier M."/>
            <person name="Klingl A."/>
            <person name="Woyke T."/>
            <person name="Ryan C.M."/>
            <person name="Banfield J.F."/>
        </authorList>
    </citation>
    <scope>NUCLEOTIDE SEQUENCE [LARGE SCALE GENOMIC DNA]</scope>
</reference>
<evidence type="ECO:0000313" key="2">
    <source>
        <dbReference type="Proteomes" id="UP000228635"/>
    </source>
</evidence>